<accession>A0A7Y4GP59</accession>
<protein>
    <submittedName>
        <fullName evidence="1">Uncharacterized protein</fullName>
    </submittedName>
</protein>
<reference evidence="1 2" key="1">
    <citation type="submission" date="2020-03" db="EMBL/GenBank/DDBJ databases">
        <title>Bradyrhizobium diversity isolated from nodules of Indigofera sp.</title>
        <authorList>
            <person name="Klepa M."/>
            <person name="Helene L."/>
            <person name="Hungria M."/>
        </authorList>
    </citation>
    <scope>NUCLEOTIDE SEQUENCE [LARGE SCALE GENOMIC DNA]</scope>
    <source>
        <strain evidence="1 2">WSM 1791</strain>
    </source>
</reference>
<gene>
    <name evidence="1" type="ORF">HCN58_05425</name>
</gene>
<proteinExistence type="predicted"/>
<dbReference type="RefSeq" id="WP_171578319.1">
    <property type="nucleotide sequence ID" value="NZ_JAAVLX010000002.1"/>
</dbReference>
<evidence type="ECO:0000313" key="1">
    <source>
        <dbReference type="EMBL" id="NOJ39053.1"/>
    </source>
</evidence>
<sequence>MFGKKKKMLRKHETQEVQARFERNEGAGKDIYTRIADLKNLPRDNLPDAVFMLFVEAKHQSELIRQSIKERTRNDFNFVGFVVDGDFATYLAEEAAHAVRDHVSNPQTLLEAMSEQLPDVHFTIQQQDAVSMVASMIRVQRLEGILEGLRLAGLLNKAPNRRRTSPQKNGIL</sequence>
<evidence type="ECO:0000313" key="2">
    <source>
        <dbReference type="Proteomes" id="UP000544122"/>
    </source>
</evidence>
<dbReference type="EMBL" id="JAAVLX010000002">
    <property type="protein sequence ID" value="NOJ39053.1"/>
    <property type="molecule type" value="Genomic_DNA"/>
</dbReference>
<dbReference type="Proteomes" id="UP000544122">
    <property type="component" value="Unassembled WGS sequence"/>
</dbReference>
<name>A0A7Y4GP59_9BRAD</name>
<keyword evidence="2" id="KW-1185">Reference proteome</keyword>
<comment type="caution">
    <text evidence="1">The sequence shown here is derived from an EMBL/GenBank/DDBJ whole genome shotgun (WGS) entry which is preliminary data.</text>
</comment>
<dbReference type="AlphaFoldDB" id="A0A7Y4GP59"/>
<organism evidence="1 2">
    <name type="scientific">Bradyrhizobium australiense</name>
    <dbReference type="NCBI Taxonomy" id="2721161"/>
    <lineage>
        <taxon>Bacteria</taxon>
        <taxon>Pseudomonadati</taxon>
        <taxon>Pseudomonadota</taxon>
        <taxon>Alphaproteobacteria</taxon>
        <taxon>Hyphomicrobiales</taxon>
        <taxon>Nitrobacteraceae</taxon>
        <taxon>Bradyrhizobium</taxon>
    </lineage>
</organism>